<reference evidence="9 10" key="1">
    <citation type="journal article" date="2009" name="Nature">
        <title>Evolution of pathogenicity and sexual reproduction in eight Candida genomes.</title>
        <authorList>
            <person name="Butler G."/>
            <person name="Rasmussen M.D."/>
            <person name="Lin M.F."/>
            <person name="Santos M.A."/>
            <person name="Sakthikumar S."/>
            <person name="Munro C.A."/>
            <person name="Rheinbay E."/>
            <person name="Grabherr M."/>
            <person name="Forche A."/>
            <person name="Reedy J.L."/>
            <person name="Agrafioti I."/>
            <person name="Arnaud M.B."/>
            <person name="Bates S."/>
            <person name="Brown A.J."/>
            <person name="Brunke S."/>
            <person name="Costanzo M.C."/>
            <person name="Fitzpatrick D.A."/>
            <person name="de Groot P.W."/>
            <person name="Harris D."/>
            <person name="Hoyer L.L."/>
            <person name="Hube B."/>
            <person name="Klis F.M."/>
            <person name="Kodira C."/>
            <person name="Lennard N."/>
            <person name="Logue M.E."/>
            <person name="Martin R."/>
            <person name="Neiman A.M."/>
            <person name="Nikolaou E."/>
            <person name="Quail M.A."/>
            <person name="Quinn J."/>
            <person name="Santos M.C."/>
            <person name="Schmitzberger F.F."/>
            <person name="Sherlock G."/>
            <person name="Shah P."/>
            <person name="Silverstein K.A."/>
            <person name="Skrzypek M.S."/>
            <person name="Soll D."/>
            <person name="Staggs R."/>
            <person name="Stansfield I."/>
            <person name="Stumpf M.P."/>
            <person name="Sudbery P.E."/>
            <person name="Srikantha T."/>
            <person name="Zeng Q."/>
            <person name="Berman J."/>
            <person name="Berriman M."/>
            <person name="Heitman J."/>
            <person name="Gow N.A."/>
            <person name="Lorenz M.C."/>
            <person name="Birren B.W."/>
            <person name="Kellis M."/>
            <person name="Cuomo C.A."/>
        </authorList>
    </citation>
    <scope>NUCLEOTIDE SEQUENCE [LARGE SCALE GENOMIC DNA]</scope>
    <source>
        <strain evidence="9 10">ATCC 42720</strain>
    </source>
</reference>
<feature type="region of interest" description="Disordered" evidence="7">
    <location>
        <begin position="382"/>
        <end position="476"/>
    </location>
</feature>
<organism evidence="9 10">
    <name type="scientific">Clavispora lusitaniae (strain ATCC 42720)</name>
    <name type="common">Yeast</name>
    <name type="synonym">Candida lusitaniae</name>
    <dbReference type="NCBI Taxonomy" id="306902"/>
    <lineage>
        <taxon>Eukaryota</taxon>
        <taxon>Fungi</taxon>
        <taxon>Dikarya</taxon>
        <taxon>Ascomycota</taxon>
        <taxon>Saccharomycotina</taxon>
        <taxon>Pichiomycetes</taxon>
        <taxon>Metschnikowiaceae</taxon>
        <taxon>Clavispora</taxon>
    </lineage>
</organism>
<name>C4YAG7_CLAL4</name>
<evidence type="ECO:0000256" key="2">
    <source>
        <dbReference type="ARBA" id="ARBA00022741"/>
    </source>
</evidence>
<evidence type="ECO:0000259" key="8">
    <source>
        <dbReference type="PROSITE" id="PS50011"/>
    </source>
</evidence>
<dbReference type="InterPro" id="IPR000719">
    <property type="entry name" value="Prot_kinase_dom"/>
</dbReference>
<feature type="region of interest" description="Disordered" evidence="7">
    <location>
        <begin position="556"/>
        <end position="678"/>
    </location>
</feature>
<feature type="compositionally biased region" description="Basic and acidic residues" evidence="7">
    <location>
        <begin position="422"/>
        <end position="451"/>
    </location>
</feature>
<feature type="compositionally biased region" description="Basic and acidic residues" evidence="7">
    <location>
        <begin position="698"/>
        <end position="710"/>
    </location>
</feature>
<dbReference type="GO" id="GO:0030447">
    <property type="term" value="P:filamentous growth"/>
    <property type="evidence" value="ECO:0007669"/>
    <property type="project" value="UniProtKB-ARBA"/>
</dbReference>
<dbReference type="InterPro" id="IPR008271">
    <property type="entry name" value="Ser/Thr_kinase_AS"/>
</dbReference>
<dbReference type="GO" id="GO:0035556">
    <property type="term" value="P:intracellular signal transduction"/>
    <property type="evidence" value="ECO:0007669"/>
    <property type="project" value="TreeGrafter"/>
</dbReference>
<dbReference type="GO" id="GO:0005737">
    <property type="term" value="C:cytoplasm"/>
    <property type="evidence" value="ECO:0007669"/>
    <property type="project" value="TreeGrafter"/>
</dbReference>
<feature type="region of interest" description="Disordered" evidence="7">
    <location>
        <begin position="514"/>
        <end position="540"/>
    </location>
</feature>
<feature type="compositionally biased region" description="Basic and acidic residues" evidence="7">
    <location>
        <begin position="466"/>
        <end position="475"/>
    </location>
</feature>
<dbReference type="PROSITE" id="PS50011">
    <property type="entry name" value="PROTEIN_KINASE_DOM"/>
    <property type="match status" value="1"/>
</dbReference>
<evidence type="ECO:0000256" key="4">
    <source>
        <dbReference type="ARBA" id="ARBA00047899"/>
    </source>
</evidence>
<keyword evidence="3 6" id="KW-0067">ATP-binding</keyword>
<dbReference type="PANTHER" id="PTHR24346:SF110">
    <property type="entry name" value="NON-SPECIFIC SERINE_THREONINE PROTEIN KINASE"/>
    <property type="match status" value="1"/>
</dbReference>
<feature type="region of interest" description="Disordered" evidence="7">
    <location>
        <begin position="690"/>
        <end position="710"/>
    </location>
</feature>
<dbReference type="InterPro" id="IPR017441">
    <property type="entry name" value="Protein_kinase_ATP_BS"/>
</dbReference>
<evidence type="ECO:0000256" key="7">
    <source>
        <dbReference type="SAM" id="MobiDB-lite"/>
    </source>
</evidence>
<dbReference type="CDD" id="cd14003">
    <property type="entry name" value="STKc_AMPK-like"/>
    <property type="match status" value="1"/>
</dbReference>
<dbReference type="FunFam" id="1.10.510.10:FF:000571">
    <property type="entry name" value="Maternal embryonic leucine zipper kinase"/>
    <property type="match status" value="1"/>
</dbReference>
<dbReference type="Pfam" id="PF00069">
    <property type="entry name" value="Pkinase"/>
    <property type="match status" value="1"/>
</dbReference>
<dbReference type="FunCoup" id="C4YAG7">
    <property type="interactions" value="203"/>
</dbReference>
<gene>
    <name evidence="9" type="ORF">CLUG_05105</name>
</gene>
<accession>C4YAG7</accession>
<dbReference type="VEuPathDB" id="FungiDB:CLUG_05105"/>
<feature type="compositionally biased region" description="Polar residues" evidence="7">
    <location>
        <begin position="663"/>
        <end position="678"/>
    </location>
</feature>
<proteinExistence type="predicted"/>
<dbReference type="Proteomes" id="UP000007703">
    <property type="component" value="Unassembled WGS sequence"/>
</dbReference>
<dbReference type="InterPro" id="IPR011009">
    <property type="entry name" value="Kinase-like_dom_sf"/>
</dbReference>
<dbReference type="RefSeq" id="XP_002615090.1">
    <property type="nucleotide sequence ID" value="XM_002615044.1"/>
</dbReference>
<dbReference type="SUPFAM" id="SSF56112">
    <property type="entry name" value="Protein kinase-like (PK-like)"/>
    <property type="match status" value="1"/>
</dbReference>
<dbReference type="GeneID" id="8495721"/>
<feature type="compositionally biased region" description="Polar residues" evidence="7">
    <location>
        <begin position="525"/>
        <end position="540"/>
    </location>
</feature>
<feature type="domain" description="Protein kinase" evidence="8">
    <location>
        <begin position="38"/>
        <end position="287"/>
    </location>
</feature>
<evidence type="ECO:0000313" key="10">
    <source>
        <dbReference type="Proteomes" id="UP000007703"/>
    </source>
</evidence>
<keyword evidence="2 6" id="KW-0547">Nucleotide-binding</keyword>
<dbReference type="PROSITE" id="PS00108">
    <property type="entry name" value="PROTEIN_KINASE_ST"/>
    <property type="match status" value="1"/>
</dbReference>
<dbReference type="GO" id="GO:0005524">
    <property type="term" value="F:ATP binding"/>
    <property type="evidence" value="ECO:0007669"/>
    <property type="project" value="UniProtKB-UniRule"/>
</dbReference>
<sequence length="710" mass="81958">MTPQTRMQEQNQTAQLAAQFNKFYLETTTPEVNQIGNYSIVSEIGEGAFGKVYLAQHILLGCQVVLKCGLVDDPNIVREIYYHRQLRHKNIVKLYEVVRTETHLWMVLEYCEGNELYHYIYEQKRLDIDVCRHLFHQIVEAMRYVHSLNLCHRDLKLENILLADTKRTVVKLTDFGFVREFSPYKRTFLSTVCGTTAYMAPEVLKSEKYSGFAVDIWSMGVILYAMVYGELPFDEDDALKTKYCIINSEPSFRGPPQPEAAQLIRKMLSKDPNARPSLTEILNSPFLIDITNEKMAPKTPVNDTESVMSINQHYRLHSMPFQSKIERHLLKKMEKLNMDVDRVQAAVFSGQSNPLTAFYELALAQEFKKKKTRYMRKKRYYEAKRSLKKQRQRMRSALSLNDQASMPPLEKILSSLSISSRQTDKEERGERTSSRQSKISEPETSKVEGADQKTTANITDRSVQQKPERQFERPRTASLRSVSFYERPSERRGFLNRLQFWKRNKLEADISRPVARSLSRRPESVVSQNSQYSTQSHMSALSESEADLLATDDEYFDDGSESSLSTQMRLSYRRIRPRPQRLMSDSSVSRLKRSSMSQVSSNSSEESSALSRIADRLDDRPPSPQTKKRARNGHFKMPMPGRPVSPPMGTGDNNAFRWPEGNNYDTSQVDPQAWSSSGTQVLHKFIKIEEEDEEADHDSEPEMNQKNEMV</sequence>
<evidence type="ECO:0000313" key="9">
    <source>
        <dbReference type="EMBL" id="EEQ40977.1"/>
    </source>
</evidence>
<protein>
    <recommendedName>
        <fullName evidence="1">non-specific serine/threonine protein kinase</fullName>
        <ecNumber evidence="1">2.7.11.1</ecNumber>
    </recommendedName>
</protein>
<dbReference type="STRING" id="306902.C4YAG7"/>
<dbReference type="Gene3D" id="1.10.510.10">
    <property type="entry name" value="Transferase(Phosphotransferase) domain 1"/>
    <property type="match status" value="1"/>
</dbReference>
<evidence type="ECO:0000256" key="1">
    <source>
        <dbReference type="ARBA" id="ARBA00012513"/>
    </source>
</evidence>
<dbReference type="EC" id="2.7.11.1" evidence="1"/>
<dbReference type="EMBL" id="CH408081">
    <property type="protein sequence ID" value="EEQ40977.1"/>
    <property type="molecule type" value="Genomic_DNA"/>
</dbReference>
<evidence type="ECO:0000256" key="3">
    <source>
        <dbReference type="ARBA" id="ARBA00022840"/>
    </source>
</evidence>
<dbReference type="HOGENOM" id="CLU_388828_0_0_1"/>
<dbReference type="OrthoDB" id="942095at2759"/>
<dbReference type="PROSITE" id="PS00107">
    <property type="entry name" value="PROTEIN_KINASE_ATP"/>
    <property type="match status" value="1"/>
</dbReference>
<evidence type="ECO:0000256" key="5">
    <source>
        <dbReference type="ARBA" id="ARBA00048679"/>
    </source>
</evidence>
<dbReference type="GO" id="GO:0004674">
    <property type="term" value="F:protein serine/threonine kinase activity"/>
    <property type="evidence" value="ECO:0007669"/>
    <property type="project" value="UniProtKB-EC"/>
</dbReference>
<dbReference type="AlphaFoldDB" id="C4YAG7"/>
<dbReference type="InParanoid" id="C4YAG7"/>
<feature type="compositionally biased region" description="Low complexity" evidence="7">
    <location>
        <begin position="583"/>
        <end position="611"/>
    </location>
</feature>
<evidence type="ECO:0000256" key="6">
    <source>
        <dbReference type="PROSITE-ProRule" id="PRU10141"/>
    </source>
</evidence>
<dbReference type="KEGG" id="clu:CLUG_05105"/>
<feature type="binding site" evidence="6">
    <location>
        <position position="67"/>
    </location>
    <ligand>
        <name>ATP</name>
        <dbReference type="ChEBI" id="CHEBI:30616"/>
    </ligand>
</feature>
<dbReference type="PANTHER" id="PTHR24346">
    <property type="entry name" value="MAP/MICROTUBULE AFFINITY-REGULATING KINASE"/>
    <property type="match status" value="1"/>
</dbReference>
<dbReference type="SMART" id="SM00220">
    <property type="entry name" value="S_TKc"/>
    <property type="match status" value="1"/>
</dbReference>
<feature type="compositionally biased region" description="Polar residues" evidence="7">
    <location>
        <begin position="452"/>
        <end position="465"/>
    </location>
</feature>
<comment type="catalytic activity">
    <reaction evidence="4">
        <text>L-threonyl-[protein] + ATP = O-phospho-L-threonyl-[protein] + ADP + H(+)</text>
        <dbReference type="Rhea" id="RHEA:46608"/>
        <dbReference type="Rhea" id="RHEA-COMP:11060"/>
        <dbReference type="Rhea" id="RHEA-COMP:11605"/>
        <dbReference type="ChEBI" id="CHEBI:15378"/>
        <dbReference type="ChEBI" id="CHEBI:30013"/>
        <dbReference type="ChEBI" id="CHEBI:30616"/>
        <dbReference type="ChEBI" id="CHEBI:61977"/>
        <dbReference type="ChEBI" id="CHEBI:456216"/>
        <dbReference type="EC" id="2.7.11.1"/>
    </reaction>
</comment>
<comment type="catalytic activity">
    <reaction evidence="5">
        <text>L-seryl-[protein] + ATP = O-phospho-L-seryl-[protein] + ADP + H(+)</text>
        <dbReference type="Rhea" id="RHEA:17989"/>
        <dbReference type="Rhea" id="RHEA-COMP:9863"/>
        <dbReference type="Rhea" id="RHEA-COMP:11604"/>
        <dbReference type="ChEBI" id="CHEBI:15378"/>
        <dbReference type="ChEBI" id="CHEBI:29999"/>
        <dbReference type="ChEBI" id="CHEBI:30616"/>
        <dbReference type="ChEBI" id="CHEBI:83421"/>
        <dbReference type="ChEBI" id="CHEBI:456216"/>
        <dbReference type="EC" id="2.7.11.1"/>
    </reaction>
</comment>